<gene>
    <name evidence="2" type="ORF">G2W53_037993</name>
</gene>
<evidence type="ECO:0000256" key="1">
    <source>
        <dbReference type="SAM" id="MobiDB-lite"/>
    </source>
</evidence>
<keyword evidence="3" id="KW-1185">Reference proteome</keyword>
<evidence type="ECO:0000313" key="3">
    <source>
        <dbReference type="Proteomes" id="UP000634136"/>
    </source>
</evidence>
<reference evidence="2" key="1">
    <citation type="submission" date="2020-09" db="EMBL/GenBank/DDBJ databases">
        <title>Genome-Enabled Discovery of Anthraquinone Biosynthesis in Senna tora.</title>
        <authorList>
            <person name="Kang S.-H."/>
            <person name="Pandey R.P."/>
            <person name="Lee C.-M."/>
            <person name="Sim J.-S."/>
            <person name="Jeong J.-T."/>
            <person name="Choi B.-S."/>
            <person name="Jung M."/>
            <person name="Ginzburg D."/>
            <person name="Zhao K."/>
            <person name="Won S.Y."/>
            <person name="Oh T.-J."/>
            <person name="Yu Y."/>
            <person name="Kim N.-H."/>
            <person name="Lee O.R."/>
            <person name="Lee T.-H."/>
            <person name="Bashyal P."/>
            <person name="Kim T.-S."/>
            <person name="Lee W.-H."/>
            <person name="Kawkins C."/>
            <person name="Kim C.-K."/>
            <person name="Kim J.S."/>
            <person name="Ahn B.O."/>
            <person name="Rhee S.Y."/>
            <person name="Sohng J.K."/>
        </authorList>
    </citation>
    <scope>NUCLEOTIDE SEQUENCE</scope>
    <source>
        <tissue evidence="2">Leaf</tissue>
    </source>
</reference>
<proteinExistence type="predicted"/>
<evidence type="ECO:0000313" key="2">
    <source>
        <dbReference type="EMBL" id="KAF7805832.1"/>
    </source>
</evidence>
<dbReference type="EMBL" id="JAAIUW010000012">
    <property type="protein sequence ID" value="KAF7805832.1"/>
    <property type="molecule type" value="Genomic_DNA"/>
</dbReference>
<name>A0A834SR50_9FABA</name>
<feature type="region of interest" description="Disordered" evidence="1">
    <location>
        <begin position="1"/>
        <end position="21"/>
    </location>
</feature>
<dbReference type="AlphaFoldDB" id="A0A834SR50"/>
<protein>
    <submittedName>
        <fullName evidence="2">Uncharacterized protein</fullName>
    </submittedName>
</protein>
<organism evidence="2 3">
    <name type="scientific">Senna tora</name>
    <dbReference type="NCBI Taxonomy" id="362788"/>
    <lineage>
        <taxon>Eukaryota</taxon>
        <taxon>Viridiplantae</taxon>
        <taxon>Streptophyta</taxon>
        <taxon>Embryophyta</taxon>
        <taxon>Tracheophyta</taxon>
        <taxon>Spermatophyta</taxon>
        <taxon>Magnoliopsida</taxon>
        <taxon>eudicotyledons</taxon>
        <taxon>Gunneridae</taxon>
        <taxon>Pentapetalae</taxon>
        <taxon>rosids</taxon>
        <taxon>fabids</taxon>
        <taxon>Fabales</taxon>
        <taxon>Fabaceae</taxon>
        <taxon>Caesalpinioideae</taxon>
        <taxon>Cassia clade</taxon>
        <taxon>Senna</taxon>
    </lineage>
</organism>
<sequence>MNTNREENPTSREREKKKEQKFKEAFAEHPVLKELKMEQNQNHTVVREQFFEPSNF</sequence>
<comment type="caution">
    <text evidence="2">The sequence shown here is derived from an EMBL/GenBank/DDBJ whole genome shotgun (WGS) entry which is preliminary data.</text>
</comment>
<dbReference type="Proteomes" id="UP000634136">
    <property type="component" value="Unassembled WGS sequence"/>
</dbReference>
<accession>A0A834SR50</accession>